<dbReference type="EMBL" id="BPVZ01000493">
    <property type="protein sequence ID" value="GKV51376.1"/>
    <property type="molecule type" value="Genomic_DNA"/>
</dbReference>
<keyword evidence="2" id="KW-1185">Reference proteome</keyword>
<evidence type="ECO:0000313" key="1">
    <source>
        <dbReference type="EMBL" id="GKV51376.1"/>
    </source>
</evidence>
<sequence>MGFSLPASARTFSSSVTYFAAVASSAWDWKSTSLIFAALHYSYKLHPFLVPLITIPSFSCTLAYNDH</sequence>
<organism evidence="1 2">
    <name type="scientific">Rubroshorea leprosula</name>
    <dbReference type="NCBI Taxonomy" id="152421"/>
    <lineage>
        <taxon>Eukaryota</taxon>
        <taxon>Viridiplantae</taxon>
        <taxon>Streptophyta</taxon>
        <taxon>Embryophyta</taxon>
        <taxon>Tracheophyta</taxon>
        <taxon>Spermatophyta</taxon>
        <taxon>Magnoliopsida</taxon>
        <taxon>eudicotyledons</taxon>
        <taxon>Gunneridae</taxon>
        <taxon>Pentapetalae</taxon>
        <taxon>rosids</taxon>
        <taxon>malvids</taxon>
        <taxon>Malvales</taxon>
        <taxon>Dipterocarpaceae</taxon>
        <taxon>Rubroshorea</taxon>
    </lineage>
</organism>
<protein>
    <submittedName>
        <fullName evidence="1">Uncharacterized protein</fullName>
    </submittedName>
</protein>
<proteinExistence type="predicted"/>
<accession>A0AAV5MN61</accession>
<name>A0AAV5MN61_9ROSI</name>
<evidence type="ECO:0000313" key="2">
    <source>
        <dbReference type="Proteomes" id="UP001054252"/>
    </source>
</evidence>
<dbReference type="Proteomes" id="UP001054252">
    <property type="component" value="Unassembled WGS sequence"/>
</dbReference>
<comment type="caution">
    <text evidence="1">The sequence shown here is derived from an EMBL/GenBank/DDBJ whole genome shotgun (WGS) entry which is preliminary data.</text>
</comment>
<gene>
    <name evidence="1" type="ORF">SLEP1_g58041</name>
</gene>
<dbReference type="AlphaFoldDB" id="A0AAV5MN61"/>
<reference evidence="1 2" key="1">
    <citation type="journal article" date="2021" name="Commun. Biol.">
        <title>The genome of Shorea leprosula (Dipterocarpaceae) highlights the ecological relevance of drought in aseasonal tropical rainforests.</title>
        <authorList>
            <person name="Ng K.K.S."/>
            <person name="Kobayashi M.J."/>
            <person name="Fawcett J.A."/>
            <person name="Hatakeyama M."/>
            <person name="Paape T."/>
            <person name="Ng C.H."/>
            <person name="Ang C.C."/>
            <person name="Tnah L.H."/>
            <person name="Lee C.T."/>
            <person name="Nishiyama T."/>
            <person name="Sese J."/>
            <person name="O'Brien M.J."/>
            <person name="Copetti D."/>
            <person name="Mohd Noor M.I."/>
            <person name="Ong R.C."/>
            <person name="Putra M."/>
            <person name="Sireger I.Z."/>
            <person name="Indrioko S."/>
            <person name="Kosugi Y."/>
            <person name="Izuno A."/>
            <person name="Isagi Y."/>
            <person name="Lee S.L."/>
            <person name="Shimizu K.K."/>
        </authorList>
    </citation>
    <scope>NUCLEOTIDE SEQUENCE [LARGE SCALE GENOMIC DNA]</scope>
    <source>
        <strain evidence="1">214</strain>
    </source>
</reference>